<comment type="similarity">
    <text evidence="1">Belongs to the multicopper oxidase family.</text>
</comment>
<dbReference type="CDD" id="cd13901">
    <property type="entry name" value="CuRO_3_MaLCC_like"/>
    <property type="match status" value="1"/>
</dbReference>
<dbReference type="Pfam" id="PF07731">
    <property type="entry name" value="Cu-oxidase_2"/>
    <property type="match status" value="1"/>
</dbReference>
<feature type="domain" description="Plastocyanin-like" evidence="8">
    <location>
        <begin position="433"/>
        <end position="543"/>
    </location>
</feature>
<keyword evidence="5" id="KW-0186">Copper</keyword>
<protein>
    <recommendedName>
        <fullName evidence="12">Laccase</fullName>
    </recommendedName>
</protein>
<feature type="domain" description="Plastocyanin-like" evidence="7">
    <location>
        <begin position="193"/>
        <end position="346"/>
    </location>
</feature>
<dbReference type="InterPro" id="IPR045087">
    <property type="entry name" value="Cu-oxidase_fam"/>
</dbReference>
<sequence>MSHSQKLTQSDRLSLLGTLLAPLLPAFLTNNPLPNGAPWSLLNSHTNYYEESPNTGVIRAYDFTISRGKLAPDGVQREVLMINGGFPGPTIEANWGDTIQVTVHNQIEDEGVALHWHGFLQTSTPWEDGSPAVTQCPIAPGKSYTYKLHANLYGTSWYHSHYSAQYAGGLTGPIVIHGPPSIELEQYDIDIGPIMLSDWYHAEYFDLVEQTMTNTDFVPVYADNNLINGKMSFNCSTLLPRHNSTPPCFSDAGISKFRFKRGKKHLLRLINSGSEGLQRFSIDGHILRVVSNDFVAINPYETKVVTLGIGQRTDVVVTANGELDAYWMRSNVSRICGLNHSPDAVAAIYYDDTDDKLKPASQAWNVPDPGTCANDDLDITTPIMELRVPEHDLYLEMPIDLFVNGSGVTLWSMDGVSFRGNYNSPTLLLVNLGNLTFEEEWNVRNLKDSKSVRVNVINNSNTSHPIHMHGFNMYILHEGPGTWDGTIINPHNPIRRDVYQLRPNGHLVIQFDAAANPGVWPFHCHIAWHVSAGFFIQFLTNPEEVAKMRVPSVVAETCREWAEWTGTNIPAQIDSGL</sequence>
<proteinExistence type="inferred from homology"/>
<dbReference type="FunFam" id="2.60.40.420:FF:000021">
    <property type="entry name" value="Extracellular dihydrogeodin oxidase/laccase"/>
    <property type="match status" value="1"/>
</dbReference>
<dbReference type="InterPro" id="IPR001117">
    <property type="entry name" value="Cu-oxidase_2nd"/>
</dbReference>
<evidence type="ECO:0000259" key="9">
    <source>
        <dbReference type="Pfam" id="PF07732"/>
    </source>
</evidence>
<keyword evidence="4" id="KW-0560">Oxidoreductase</keyword>
<organism evidence="10 11">
    <name type="scientific">Bionectria ochroleuca</name>
    <name type="common">Gliocladium roseum</name>
    <dbReference type="NCBI Taxonomy" id="29856"/>
    <lineage>
        <taxon>Eukaryota</taxon>
        <taxon>Fungi</taxon>
        <taxon>Dikarya</taxon>
        <taxon>Ascomycota</taxon>
        <taxon>Pezizomycotina</taxon>
        <taxon>Sordariomycetes</taxon>
        <taxon>Hypocreomycetidae</taxon>
        <taxon>Hypocreales</taxon>
        <taxon>Bionectriaceae</taxon>
        <taxon>Clonostachys</taxon>
    </lineage>
</organism>
<dbReference type="SUPFAM" id="SSF49503">
    <property type="entry name" value="Cupredoxins"/>
    <property type="match status" value="3"/>
</dbReference>
<dbReference type="InterPro" id="IPR011707">
    <property type="entry name" value="Cu-oxidase-like_N"/>
</dbReference>
<comment type="caution">
    <text evidence="10">The sequence shown here is derived from an EMBL/GenBank/DDBJ whole genome shotgun (WGS) entry which is preliminary data.</text>
</comment>
<evidence type="ECO:0000256" key="6">
    <source>
        <dbReference type="ARBA" id="ARBA00023180"/>
    </source>
</evidence>
<evidence type="ECO:0000259" key="7">
    <source>
        <dbReference type="Pfam" id="PF00394"/>
    </source>
</evidence>
<dbReference type="InterPro" id="IPR008972">
    <property type="entry name" value="Cupredoxin"/>
</dbReference>
<dbReference type="Pfam" id="PF00394">
    <property type="entry name" value="Cu-oxidase"/>
    <property type="match status" value="1"/>
</dbReference>
<evidence type="ECO:0000313" key="11">
    <source>
        <dbReference type="Proteomes" id="UP000616885"/>
    </source>
</evidence>
<evidence type="ECO:0000256" key="5">
    <source>
        <dbReference type="ARBA" id="ARBA00023008"/>
    </source>
</evidence>
<evidence type="ECO:0000256" key="2">
    <source>
        <dbReference type="ARBA" id="ARBA00022723"/>
    </source>
</evidence>
<keyword evidence="6" id="KW-0325">Glycoprotein</keyword>
<dbReference type="GO" id="GO:0016491">
    <property type="term" value="F:oxidoreductase activity"/>
    <property type="evidence" value="ECO:0007669"/>
    <property type="project" value="UniProtKB-KW"/>
</dbReference>
<keyword evidence="3" id="KW-0677">Repeat</keyword>
<dbReference type="AlphaFoldDB" id="A0A8H7NI55"/>
<dbReference type="CDD" id="cd13854">
    <property type="entry name" value="CuRO_1_MaLCC_like"/>
    <property type="match status" value="1"/>
</dbReference>
<dbReference type="GO" id="GO:0005507">
    <property type="term" value="F:copper ion binding"/>
    <property type="evidence" value="ECO:0007669"/>
    <property type="project" value="InterPro"/>
</dbReference>
<evidence type="ECO:0000259" key="8">
    <source>
        <dbReference type="Pfam" id="PF07731"/>
    </source>
</evidence>
<evidence type="ECO:0000256" key="1">
    <source>
        <dbReference type="ARBA" id="ARBA00010609"/>
    </source>
</evidence>
<dbReference type="PANTHER" id="PTHR11709:SF145">
    <property type="entry name" value="LCC1"/>
    <property type="match status" value="1"/>
</dbReference>
<evidence type="ECO:0000256" key="4">
    <source>
        <dbReference type="ARBA" id="ARBA00023002"/>
    </source>
</evidence>
<dbReference type="Gene3D" id="2.60.40.420">
    <property type="entry name" value="Cupredoxins - blue copper proteins"/>
    <property type="match status" value="3"/>
</dbReference>
<evidence type="ECO:0000256" key="3">
    <source>
        <dbReference type="ARBA" id="ARBA00022737"/>
    </source>
</evidence>
<keyword evidence="2" id="KW-0479">Metal-binding</keyword>
<name>A0A8H7NI55_BIOOC</name>
<gene>
    <name evidence="10" type="ORF">IM811_007380</name>
</gene>
<dbReference type="CDD" id="cd13880">
    <property type="entry name" value="CuRO_2_MaLCC_like"/>
    <property type="match status" value="1"/>
</dbReference>
<reference evidence="10" key="1">
    <citation type="submission" date="2020-10" db="EMBL/GenBank/DDBJ databases">
        <title>High-Quality Genome Resource of Clonostachys rosea strain S41 by Oxford Nanopore Long-Read Sequencing.</title>
        <authorList>
            <person name="Wang H."/>
        </authorList>
    </citation>
    <scope>NUCLEOTIDE SEQUENCE</scope>
    <source>
        <strain evidence="10">S41</strain>
    </source>
</reference>
<dbReference type="Pfam" id="PF07732">
    <property type="entry name" value="Cu-oxidase_3"/>
    <property type="match status" value="1"/>
</dbReference>
<dbReference type="FunFam" id="2.60.40.420:FF:000038">
    <property type="entry name" value="Extracellular dihydrogeodin oxidase/laccase"/>
    <property type="match status" value="1"/>
</dbReference>
<dbReference type="PANTHER" id="PTHR11709">
    <property type="entry name" value="MULTI-COPPER OXIDASE"/>
    <property type="match status" value="1"/>
</dbReference>
<dbReference type="EMBL" id="JADCTT010000002">
    <property type="protein sequence ID" value="KAF9756436.1"/>
    <property type="molecule type" value="Genomic_DNA"/>
</dbReference>
<dbReference type="Proteomes" id="UP000616885">
    <property type="component" value="Unassembled WGS sequence"/>
</dbReference>
<evidence type="ECO:0000313" key="10">
    <source>
        <dbReference type="EMBL" id="KAF9756436.1"/>
    </source>
</evidence>
<evidence type="ECO:0008006" key="12">
    <source>
        <dbReference type="Google" id="ProtNLM"/>
    </source>
</evidence>
<feature type="domain" description="Plastocyanin-like" evidence="9">
    <location>
        <begin position="66"/>
        <end position="179"/>
    </location>
</feature>
<accession>A0A8H7NI55</accession>
<dbReference type="InterPro" id="IPR011706">
    <property type="entry name" value="Cu-oxidase_C"/>
</dbReference>